<evidence type="ECO:0000313" key="1">
    <source>
        <dbReference type="EMBL" id="KRY55851.1"/>
    </source>
</evidence>
<name>A0A0V1D2Z5_TRIBR</name>
<accession>A0A0V1D2Z5</accession>
<protein>
    <submittedName>
        <fullName evidence="1">Uncharacterized protein</fullName>
    </submittedName>
</protein>
<reference evidence="1 2" key="1">
    <citation type="submission" date="2015-01" db="EMBL/GenBank/DDBJ databases">
        <title>Evolution of Trichinella species and genotypes.</title>
        <authorList>
            <person name="Korhonen P.K."/>
            <person name="Edoardo P."/>
            <person name="Giuseppe L.R."/>
            <person name="Gasser R.B."/>
        </authorList>
    </citation>
    <scope>NUCLEOTIDE SEQUENCE [LARGE SCALE GENOMIC DNA]</scope>
    <source>
        <strain evidence="1">ISS120</strain>
    </source>
</reference>
<dbReference type="Proteomes" id="UP000054653">
    <property type="component" value="Unassembled WGS sequence"/>
</dbReference>
<keyword evidence="2" id="KW-1185">Reference proteome</keyword>
<dbReference type="EMBL" id="JYDI01000050">
    <property type="protein sequence ID" value="KRY55851.1"/>
    <property type="molecule type" value="Genomic_DNA"/>
</dbReference>
<dbReference type="AlphaFoldDB" id="A0A0V1D2Z5"/>
<comment type="caution">
    <text evidence="1">The sequence shown here is derived from an EMBL/GenBank/DDBJ whole genome shotgun (WGS) entry which is preliminary data.</text>
</comment>
<sequence>MGLPIFYRCFTFNFSTQQLAHFLLNVERGAEEKRNKMQVECHHIHGRNEKRARHFRSRFQEDRPCPGLTCSNNVATLGPRKCVVFQTLLNDEAISAGDWQLIFGAVCVDEKRLLSLNTLVQVIAMPISNPSPAPS</sequence>
<gene>
    <name evidence="1" type="ORF">T03_8729</name>
</gene>
<dbReference type="OrthoDB" id="10322206at2759"/>
<organism evidence="1 2">
    <name type="scientific">Trichinella britovi</name>
    <name type="common">Parasitic roundworm</name>
    <dbReference type="NCBI Taxonomy" id="45882"/>
    <lineage>
        <taxon>Eukaryota</taxon>
        <taxon>Metazoa</taxon>
        <taxon>Ecdysozoa</taxon>
        <taxon>Nematoda</taxon>
        <taxon>Enoplea</taxon>
        <taxon>Dorylaimia</taxon>
        <taxon>Trichinellida</taxon>
        <taxon>Trichinellidae</taxon>
        <taxon>Trichinella</taxon>
    </lineage>
</organism>
<proteinExistence type="predicted"/>
<evidence type="ECO:0000313" key="2">
    <source>
        <dbReference type="Proteomes" id="UP000054653"/>
    </source>
</evidence>